<dbReference type="InterPro" id="IPR003724">
    <property type="entry name" value="CblAdoTrfase_CobA"/>
</dbReference>
<evidence type="ECO:0000313" key="9">
    <source>
        <dbReference type="EMBL" id="SQA63243.1"/>
    </source>
</evidence>
<accession>A0AB38FV84</accession>
<dbReference type="NCBIfam" id="TIGR00708">
    <property type="entry name" value="cobA"/>
    <property type="match status" value="1"/>
</dbReference>
<evidence type="ECO:0000256" key="4">
    <source>
        <dbReference type="ARBA" id="ARBA00023244"/>
    </source>
</evidence>
<dbReference type="InterPro" id="IPR027417">
    <property type="entry name" value="P-loop_NTPase"/>
</dbReference>
<dbReference type="AlphaFoldDB" id="A0AB38FV84"/>
<comment type="similarity">
    <text evidence="2 8">Belongs to the Cob(I)alamin adenosyltransferase family.</text>
</comment>
<organism evidence="9 10">
    <name type="scientific">Yokenella regensburgei</name>
    <dbReference type="NCBI Taxonomy" id="158877"/>
    <lineage>
        <taxon>Bacteria</taxon>
        <taxon>Pseudomonadati</taxon>
        <taxon>Pseudomonadota</taxon>
        <taxon>Gammaproteobacteria</taxon>
        <taxon>Enterobacterales</taxon>
        <taxon>Enterobacteriaceae</taxon>
        <taxon>Yokenella</taxon>
    </lineage>
</organism>
<dbReference type="EC" id="2.5.1.17" evidence="3 8"/>
<keyword evidence="8" id="KW-0963">Cytoplasm</keyword>
<dbReference type="Pfam" id="PF02572">
    <property type="entry name" value="CobA_CobO_BtuR"/>
    <property type="match status" value="1"/>
</dbReference>
<dbReference type="GO" id="GO:0008817">
    <property type="term" value="F:corrinoid adenosyltransferase activity"/>
    <property type="evidence" value="ECO:0007669"/>
    <property type="project" value="UniProtKB-UniRule"/>
</dbReference>
<dbReference type="NCBIfam" id="NF004637">
    <property type="entry name" value="PRK05986.1"/>
    <property type="match status" value="1"/>
</dbReference>
<dbReference type="CDD" id="cd00561">
    <property type="entry name" value="CobA_ACA"/>
    <property type="match status" value="1"/>
</dbReference>
<dbReference type="GO" id="GO:0006779">
    <property type="term" value="P:porphyrin-containing compound biosynthetic process"/>
    <property type="evidence" value="ECO:0007669"/>
    <property type="project" value="UniProtKB-UniRule"/>
</dbReference>
<keyword evidence="8" id="KW-0067">ATP-binding</keyword>
<gene>
    <name evidence="9" type="primary">btuR_2</name>
    <name evidence="9" type="ORF">NCTC11967_02279</name>
</gene>
<keyword evidence="8" id="KW-0547">Nucleotide-binding</keyword>
<comment type="caution">
    <text evidence="9">The sequence shown here is derived from an EMBL/GenBank/DDBJ whole genome shotgun (WGS) entry which is preliminary data.</text>
</comment>
<dbReference type="GO" id="GO:0009236">
    <property type="term" value="P:cobalamin biosynthetic process"/>
    <property type="evidence" value="ECO:0007669"/>
    <property type="project" value="UniProtKB-UniRule"/>
</dbReference>
<dbReference type="GO" id="GO:0005524">
    <property type="term" value="F:ATP binding"/>
    <property type="evidence" value="ECO:0007669"/>
    <property type="project" value="UniProtKB-UniRule"/>
</dbReference>
<evidence type="ECO:0000256" key="2">
    <source>
        <dbReference type="ARBA" id="ARBA00007487"/>
    </source>
</evidence>
<comment type="pathway">
    <text evidence="1 8">Cofactor biosynthesis; adenosylcobalamin biosynthesis; adenosylcobalamin from cob(II)yrinate a,c-diamide: step 2/7.</text>
</comment>
<dbReference type="GO" id="GO:0005737">
    <property type="term" value="C:cytoplasm"/>
    <property type="evidence" value="ECO:0007669"/>
    <property type="project" value="UniProtKB-SubCell"/>
</dbReference>
<dbReference type="RefSeq" id="WP_038252366.1">
    <property type="nucleotide sequence ID" value="NZ_CAKMYC010000003.1"/>
</dbReference>
<evidence type="ECO:0000256" key="6">
    <source>
        <dbReference type="ARBA" id="ARBA00048555"/>
    </source>
</evidence>
<proteinExistence type="inferred from homology"/>
<evidence type="ECO:0000256" key="8">
    <source>
        <dbReference type="PIRNR" id="PIRNR015617"/>
    </source>
</evidence>
<protein>
    <recommendedName>
        <fullName evidence="3 8">Corrinoid adenosyltransferase</fullName>
        <ecNumber evidence="3 8">2.5.1.17</ecNumber>
    </recommendedName>
    <alternativeName>
        <fullName evidence="8">Cob(II)alamin adenosyltransferase</fullName>
    </alternativeName>
    <alternativeName>
        <fullName evidence="8">Cob(II)yrinic acid a,c-diamide adenosyltransferase</fullName>
    </alternativeName>
</protein>
<dbReference type="Gene3D" id="3.40.50.300">
    <property type="entry name" value="P-loop containing nucleotide triphosphate hydrolases"/>
    <property type="match status" value="1"/>
</dbReference>
<keyword evidence="8" id="KW-0169">Cobalamin biosynthesis</keyword>
<dbReference type="Proteomes" id="UP000251313">
    <property type="component" value="Unassembled WGS sequence"/>
</dbReference>
<comment type="catalytic activity">
    <reaction evidence="7 8">
        <text>2 cob(II)alamin + reduced [electron-transfer flavoprotein] + 2 ATP = 2 adenosylcob(III)alamin + 2 triphosphate + oxidized [electron-transfer flavoprotein] + 3 H(+)</text>
        <dbReference type="Rhea" id="RHEA:28671"/>
        <dbReference type="Rhea" id="RHEA-COMP:10685"/>
        <dbReference type="Rhea" id="RHEA-COMP:10686"/>
        <dbReference type="ChEBI" id="CHEBI:15378"/>
        <dbReference type="ChEBI" id="CHEBI:16304"/>
        <dbReference type="ChEBI" id="CHEBI:18036"/>
        <dbReference type="ChEBI" id="CHEBI:18408"/>
        <dbReference type="ChEBI" id="CHEBI:30616"/>
        <dbReference type="ChEBI" id="CHEBI:57692"/>
        <dbReference type="ChEBI" id="CHEBI:58307"/>
        <dbReference type="EC" id="2.5.1.17"/>
    </reaction>
</comment>
<reference evidence="9 10" key="1">
    <citation type="submission" date="2018-06" db="EMBL/GenBank/DDBJ databases">
        <authorList>
            <consortium name="Pathogen Informatics"/>
            <person name="Doyle S."/>
        </authorList>
    </citation>
    <scope>NUCLEOTIDE SEQUENCE [LARGE SCALE GENOMIC DNA]</scope>
    <source>
        <strain evidence="9 10">NCTC11967</strain>
    </source>
</reference>
<dbReference type="PANTHER" id="PTHR46638">
    <property type="entry name" value="CORRINOID ADENOSYLTRANSFERASE"/>
    <property type="match status" value="1"/>
</dbReference>
<comment type="catalytic activity">
    <reaction evidence="6 8">
        <text>2 cob(II)yrinate a,c diamide + reduced [electron-transfer flavoprotein] + 2 ATP = 2 adenosylcob(III)yrinate a,c-diamide + 2 triphosphate + oxidized [electron-transfer flavoprotein] + 3 H(+)</text>
        <dbReference type="Rhea" id="RHEA:11528"/>
        <dbReference type="Rhea" id="RHEA-COMP:10685"/>
        <dbReference type="Rhea" id="RHEA-COMP:10686"/>
        <dbReference type="ChEBI" id="CHEBI:15378"/>
        <dbReference type="ChEBI" id="CHEBI:18036"/>
        <dbReference type="ChEBI" id="CHEBI:30616"/>
        <dbReference type="ChEBI" id="CHEBI:57692"/>
        <dbReference type="ChEBI" id="CHEBI:58307"/>
        <dbReference type="ChEBI" id="CHEBI:58503"/>
        <dbReference type="ChEBI" id="CHEBI:58537"/>
        <dbReference type="EC" id="2.5.1.17"/>
    </reaction>
</comment>
<evidence type="ECO:0000256" key="7">
    <source>
        <dbReference type="ARBA" id="ARBA00048692"/>
    </source>
</evidence>
<evidence type="ECO:0000313" key="10">
    <source>
        <dbReference type="Proteomes" id="UP000251313"/>
    </source>
</evidence>
<dbReference type="PIRSF" id="PIRSF015617">
    <property type="entry name" value="Adensltrnsf_CobA"/>
    <property type="match status" value="1"/>
</dbReference>
<keyword evidence="4 8" id="KW-0627">Porphyrin biosynthesis</keyword>
<comment type="subcellular location">
    <subcellularLocation>
        <location evidence="8">Cytoplasm</location>
    </subcellularLocation>
</comment>
<dbReference type="PANTHER" id="PTHR46638:SF1">
    <property type="entry name" value="CORRINOID ADENOSYLTRANSFERASE"/>
    <property type="match status" value="1"/>
</dbReference>
<keyword evidence="8 9" id="KW-0808">Transferase</keyword>
<evidence type="ECO:0000256" key="5">
    <source>
        <dbReference type="ARBA" id="ARBA00024929"/>
    </source>
</evidence>
<dbReference type="EMBL" id="UAVL01000011">
    <property type="protein sequence ID" value="SQA63243.1"/>
    <property type="molecule type" value="Genomic_DNA"/>
</dbReference>
<comment type="function">
    <text evidence="5 8">Required for both de novo synthesis of the corrin ring for the assimilation of exogenous corrinoids. Participates in the adenosylation of a variety of incomplete and complete corrinoids.</text>
</comment>
<evidence type="ECO:0000256" key="1">
    <source>
        <dbReference type="ARBA" id="ARBA00005121"/>
    </source>
</evidence>
<sequence length="200" mass="22615">MRTDYEENEHKKSQQTLKTLVDERVKGATISKGVMMVYTGNGKGKTTAAMGTVVRAIGHGKKAGVVQFIKGKWDNGEYNFLKAHNVDFFMMGTGFTWETQDREKDIAAANLVWEEARRMLADPTYDLVVMDEITYMTTYSYIPLYDIIAALQNRPAHQSVILTGRDCHEKLTILADTVTEMRAVKHGFDKGIKAQRGIDW</sequence>
<dbReference type="SUPFAM" id="SSF52540">
    <property type="entry name" value="P-loop containing nucleoside triphosphate hydrolases"/>
    <property type="match status" value="1"/>
</dbReference>
<evidence type="ECO:0000256" key="3">
    <source>
        <dbReference type="ARBA" id="ARBA00012454"/>
    </source>
</evidence>
<name>A0AB38FV84_9ENTR</name>